<dbReference type="Gene3D" id="2.40.50.140">
    <property type="entry name" value="Nucleic acid-binding proteins"/>
    <property type="match status" value="1"/>
</dbReference>
<keyword evidence="1" id="KW-0436">Ligase</keyword>
<protein>
    <submittedName>
        <fullName evidence="1">ATP dependent DNA ligase C terminal region</fullName>
    </submittedName>
</protein>
<reference evidence="1 2" key="1">
    <citation type="submission" date="2016-10" db="EMBL/GenBank/DDBJ databases">
        <authorList>
            <person name="Varghese N."/>
            <person name="Submissions S."/>
        </authorList>
    </citation>
    <scope>NUCLEOTIDE SEQUENCE [LARGE SCALE GENOMIC DNA]</scope>
    <source>
        <strain evidence="1 2">DSM 21822</strain>
    </source>
</reference>
<dbReference type="RefSeq" id="WP_149763452.1">
    <property type="nucleotide sequence ID" value="NZ_BSPE01000012.1"/>
</dbReference>
<keyword evidence="2" id="KW-1185">Reference proteome</keyword>
<dbReference type="EMBL" id="FOSL01000029">
    <property type="protein sequence ID" value="SFL07711.1"/>
    <property type="molecule type" value="Genomic_DNA"/>
</dbReference>
<dbReference type="AlphaFoldDB" id="A0A1I4EU96"/>
<dbReference type="InterPro" id="IPR012340">
    <property type="entry name" value="NA-bd_OB-fold"/>
</dbReference>
<evidence type="ECO:0000313" key="2">
    <source>
        <dbReference type="Proteomes" id="UP000323300"/>
    </source>
</evidence>
<sequence length="73" mass="7684">MVSKLLDSPYRSGRREEWVKAKCIKSDEFIVIGYEPGGSYGGLGSLLLAAAEDGKLAYIGGVGTGFNSESALP</sequence>
<organism evidence="1 2">
    <name type="scientific">Neomesorhizobium albiziae</name>
    <dbReference type="NCBI Taxonomy" id="335020"/>
    <lineage>
        <taxon>Bacteria</taxon>
        <taxon>Pseudomonadati</taxon>
        <taxon>Pseudomonadota</taxon>
        <taxon>Alphaproteobacteria</taxon>
        <taxon>Hyphomicrobiales</taxon>
        <taxon>Phyllobacteriaceae</taxon>
        <taxon>Neomesorhizobium</taxon>
    </lineage>
</organism>
<dbReference type="SUPFAM" id="SSF50249">
    <property type="entry name" value="Nucleic acid-binding proteins"/>
    <property type="match status" value="1"/>
</dbReference>
<evidence type="ECO:0000313" key="1">
    <source>
        <dbReference type="EMBL" id="SFL07711.1"/>
    </source>
</evidence>
<name>A0A1I4EU96_9HYPH</name>
<dbReference type="OrthoDB" id="9802472at2"/>
<proteinExistence type="predicted"/>
<accession>A0A1I4EU96</accession>
<gene>
    <name evidence="1" type="ORF">SAMN04488498_12925</name>
</gene>
<dbReference type="Proteomes" id="UP000323300">
    <property type="component" value="Unassembled WGS sequence"/>
</dbReference>
<dbReference type="GO" id="GO:0016874">
    <property type="term" value="F:ligase activity"/>
    <property type="evidence" value="ECO:0007669"/>
    <property type="project" value="UniProtKB-KW"/>
</dbReference>